<dbReference type="GO" id="GO:0008033">
    <property type="term" value="P:tRNA processing"/>
    <property type="evidence" value="ECO:0007669"/>
    <property type="project" value="UniProtKB-KW"/>
</dbReference>
<accession>A0A2P4YJJ8</accession>
<dbReference type="GO" id="GO:0005524">
    <property type="term" value="F:ATP binding"/>
    <property type="evidence" value="ECO:0007669"/>
    <property type="project" value="UniProtKB-KW"/>
</dbReference>
<organism evidence="12 13">
    <name type="scientific">Phytophthora palmivora</name>
    <dbReference type="NCBI Taxonomy" id="4796"/>
    <lineage>
        <taxon>Eukaryota</taxon>
        <taxon>Sar</taxon>
        <taxon>Stramenopiles</taxon>
        <taxon>Oomycota</taxon>
        <taxon>Peronosporomycetes</taxon>
        <taxon>Peronosporales</taxon>
        <taxon>Peronosporaceae</taxon>
        <taxon>Phytophthora</taxon>
    </lineage>
</organism>
<keyword evidence="2" id="KW-0436">Ligase</keyword>
<keyword evidence="5" id="KW-0067">ATP-binding</keyword>
<evidence type="ECO:0000256" key="1">
    <source>
        <dbReference type="ARBA" id="ARBA00000971"/>
    </source>
</evidence>
<dbReference type="SUPFAM" id="SSF54534">
    <property type="entry name" value="FKBP-like"/>
    <property type="match status" value="1"/>
</dbReference>
<dbReference type="NCBIfam" id="TIGR02432">
    <property type="entry name" value="lysidine_TilS_N"/>
    <property type="match status" value="1"/>
</dbReference>
<comment type="catalytic activity">
    <reaction evidence="1 9">
        <text>[protein]-peptidylproline (omega=180) = [protein]-peptidylproline (omega=0)</text>
        <dbReference type="Rhea" id="RHEA:16237"/>
        <dbReference type="Rhea" id="RHEA-COMP:10747"/>
        <dbReference type="Rhea" id="RHEA-COMP:10748"/>
        <dbReference type="ChEBI" id="CHEBI:83833"/>
        <dbReference type="ChEBI" id="CHEBI:83834"/>
        <dbReference type="EC" id="5.2.1.8"/>
    </reaction>
</comment>
<dbReference type="GO" id="GO:0032267">
    <property type="term" value="F:tRNA(Ile)-lysidine synthase activity"/>
    <property type="evidence" value="ECO:0007669"/>
    <property type="project" value="UniProtKB-EC"/>
</dbReference>
<keyword evidence="3" id="KW-0819">tRNA processing</keyword>
<evidence type="ECO:0000313" key="12">
    <source>
        <dbReference type="EMBL" id="POM77984.1"/>
    </source>
</evidence>
<evidence type="ECO:0000256" key="3">
    <source>
        <dbReference type="ARBA" id="ARBA00022694"/>
    </source>
</evidence>
<protein>
    <recommendedName>
        <fullName evidence="9">peptidylprolyl isomerase</fullName>
        <ecNumber evidence="9">5.2.1.8</ecNumber>
    </recommendedName>
</protein>
<dbReference type="Gene3D" id="3.10.50.40">
    <property type="match status" value="1"/>
</dbReference>
<dbReference type="InterPro" id="IPR012094">
    <property type="entry name" value="tRNA_Ile_lys_synt"/>
</dbReference>
<feature type="region of interest" description="Disordered" evidence="10">
    <location>
        <begin position="538"/>
        <end position="580"/>
    </location>
</feature>
<dbReference type="EMBL" id="NCKW01002219">
    <property type="protein sequence ID" value="POM77984.1"/>
    <property type="molecule type" value="Genomic_DNA"/>
</dbReference>
<evidence type="ECO:0000256" key="4">
    <source>
        <dbReference type="ARBA" id="ARBA00022741"/>
    </source>
</evidence>
<dbReference type="EC" id="5.2.1.8" evidence="9"/>
<reference evidence="12 13" key="1">
    <citation type="journal article" date="2017" name="Genome Biol. Evol.">
        <title>Phytophthora megakarya and P. palmivora, closely related causal agents of cacao black pod rot, underwent increases in genome sizes and gene numbers by different mechanisms.</title>
        <authorList>
            <person name="Ali S.S."/>
            <person name="Shao J."/>
            <person name="Lary D.J."/>
            <person name="Kronmiller B."/>
            <person name="Shen D."/>
            <person name="Strem M.D."/>
            <person name="Amoako-Attah I."/>
            <person name="Akrofi A.Y."/>
            <person name="Begoude B.A."/>
            <person name="Ten Hoopen G.M."/>
            <person name="Coulibaly K."/>
            <person name="Kebe B.I."/>
            <person name="Melnick R.L."/>
            <person name="Guiltinan M.J."/>
            <person name="Tyler B.M."/>
            <person name="Meinhardt L.W."/>
            <person name="Bailey B.A."/>
        </authorList>
    </citation>
    <scope>NUCLEOTIDE SEQUENCE [LARGE SCALE GENOMIC DNA]</scope>
    <source>
        <strain evidence="13">sbr112.9</strain>
    </source>
</reference>
<evidence type="ECO:0000256" key="8">
    <source>
        <dbReference type="ARBA" id="ARBA00048539"/>
    </source>
</evidence>
<feature type="region of interest" description="Disordered" evidence="10">
    <location>
        <begin position="451"/>
        <end position="509"/>
    </location>
</feature>
<gene>
    <name evidence="12" type="ORF">PHPALM_4553</name>
</gene>
<comment type="catalytic activity">
    <reaction evidence="8">
        <text>cytidine(34) in tRNA(Ile2) + L-lysine + ATP = lysidine(34) in tRNA(Ile2) + AMP + diphosphate + H(+)</text>
        <dbReference type="Rhea" id="RHEA:43744"/>
        <dbReference type="Rhea" id="RHEA-COMP:10625"/>
        <dbReference type="Rhea" id="RHEA-COMP:10670"/>
        <dbReference type="ChEBI" id="CHEBI:15378"/>
        <dbReference type="ChEBI" id="CHEBI:30616"/>
        <dbReference type="ChEBI" id="CHEBI:32551"/>
        <dbReference type="ChEBI" id="CHEBI:33019"/>
        <dbReference type="ChEBI" id="CHEBI:82748"/>
        <dbReference type="ChEBI" id="CHEBI:83665"/>
        <dbReference type="ChEBI" id="CHEBI:456215"/>
        <dbReference type="EC" id="6.3.4.19"/>
    </reaction>
</comment>
<evidence type="ECO:0000256" key="7">
    <source>
        <dbReference type="ARBA" id="ARBA00023235"/>
    </source>
</evidence>
<keyword evidence="13" id="KW-1185">Reference proteome</keyword>
<keyword evidence="6 9" id="KW-0697">Rotamase</keyword>
<comment type="caution">
    <text evidence="12">The sequence shown here is derived from an EMBL/GenBank/DDBJ whole genome shotgun (WGS) entry which is preliminary data.</text>
</comment>
<dbReference type="CDD" id="cd01992">
    <property type="entry name" value="TilS_N"/>
    <property type="match status" value="1"/>
</dbReference>
<dbReference type="PANTHER" id="PTHR43811">
    <property type="entry name" value="FKBP-TYPE PEPTIDYL-PROLYL CIS-TRANS ISOMERASE FKPA"/>
    <property type="match status" value="1"/>
</dbReference>
<dbReference type="PANTHER" id="PTHR43811:SF19">
    <property type="entry name" value="39 KDA FK506-BINDING NUCLEAR PROTEIN"/>
    <property type="match status" value="1"/>
</dbReference>
<dbReference type="InterPro" id="IPR012795">
    <property type="entry name" value="tRNA_Ile_lys_synt_N"/>
</dbReference>
<dbReference type="InterPro" id="IPR011063">
    <property type="entry name" value="TilS/TtcA_N"/>
</dbReference>
<dbReference type="AlphaFoldDB" id="A0A2P4YJJ8"/>
<evidence type="ECO:0000256" key="5">
    <source>
        <dbReference type="ARBA" id="ARBA00022840"/>
    </source>
</evidence>
<evidence type="ECO:0000259" key="11">
    <source>
        <dbReference type="PROSITE" id="PS50059"/>
    </source>
</evidence>
<dbReference type="GO" id="GO:0003755">
    <property type="term" value="F:peptidyl-prolyl cis-trans isomerase activity"/>
    <property type="evidence" value="ECO:0007669"/>
    <property type="project" value="UniProtKB-KW"/>
</dbReference>
<feature type="compositionally biased region" description="Acidic residues" evidence="10">
    <location>
        <begin position="457"/>
        <end position="472"/>
    </location>
</feature>
<feature type="compositionally biased region" description="Basic and acidic residues" evidence="10">
    <location>
        <begin position="542"/>
        <end position="555"/>
    </location>
</feature>
<dbReference type="Pfam" id="PF01171">
    <property type="entry name" value="ATP_bind_3"/>
    <property type="match status" value="1"/>
</dbReference>
<dbReference type="Gene3D" id="2.60.120.340">
    <property type="entry name" value="Nucleoplasmin core domain"/>
    <property type="match status" value="1"/>
</dbReference>
<dbReference type="FunFam" id="3.10.50.40:FF:000006">
    <property type="entry name" value="Peptidyl-prolyl cis-trans isomerase"/>
    <property type="match status" value="1"/>
</dbReference>
<feature type="compositionally biased region" description="Basic and acidic residues" evidence="10">
    <location>
        <begin position="473"/>
        <end position="509"/>
    </location>
</feature>
<evidence type="ECO:0000256" key="10">
    <source>
        <dbReference type="SAM" id="MobiDB-lite"/>
    </source>
</evidence>
<name>A0A2P4YJJ8_9STRA</name>
<dbReference type="InterPro" id="IPR001179">
    <property type="entry name" value="PPIase_FKBP_dom"/>
</dbReference>
<evidence type="ECO:0000256" key="6">
    <source>
        <dbReference type="ARBA" id="ARBA00023110"/>
    </source>
</evidence>
<sequence>MALMLLLREYLQENCIETPLLAITVDHQLRLESNKEALEVAKICAERGGIKHVTKLCEWHTGDAEQQLEGHQHDSLRPMKPTDSKMEEQARHYRYELLRQVCVEHRVRCLFVAHNRGDQVETTLFRLGRASGINGLAGIANQLPFFSLEGVFDRYSRELKANNTVALLRPLLSVTKDQLMATCDRFQQAWIHDPSNDNPVYDRVRIRQELKRVEREHGREILELFSKFQQTAEKAKKEFARIESTILQKYTVTWEPSLVVMRTGIFHDPEVFDELLHRLLSIVIVHIGNKETPPRSASVVRLARDLQRLETGKQVTLGGCRKSALAEVAPVPGFFGYVVKPGHPLKWPNEVEDFCMQLNSAALGADATKGRSTLSVVVKESKIALCTLTPDVTDQWNLTQTFTPMEGAIEFVVDGPNAVHVTGFIEVKDEEDSGDEHDFDDLVEDEDEMMVFGGDSDSSDDDINEEEEEELNDEKKKNRFEVLEERLHNESEPTKKSSKKEETKKVSKKEVAAKKAAAAAAEAAKKAAEEKETAKKAAKAAKQAEKEKRTAEKLAEVTAANPKSKKRAAPAESVEVPKKAKVATRVHKGVTIEDIAVGKGRPVQRGRKVGILYRGRLTNGKQFDATQNRKKPFTFRHGIGDVIKGMDIGIEGMRVGSKRTITIPSRLGYGVEGAPPTIPGNATLIFEIEVVNA</sequence>
<dbReference type="Proteomes" id="UP000237271">
    <property type="component" value="Unassembled WGS sequence"/>
</dbReference>
<keyword evidence="4" id="KW-0547">Nucleotide-binding</keyword>
<dbReference type="PROSITE" id="PS50059">
    <property type="entry name" value="FKBP_PPIASE"/>
    <property type="match status" value="1"/>
</dbReference>
<feature type="domain" description="PPIase FKBP-type" evidence="11">
    <location>
        <begin position="606"/>
        <end position="693"/>
    </location>
</feature>
<evidence type="ECO:0000313" key="13">
    <source>
        <dbReference type="Proteomes" id="UP000237271"/>
    </source>
</evidence>
<dbReference type="Gene3D" id="3.40.50.620">
    <property type="entry name" value="HUPs"/>
    <property type="match status" value="1"/>
</dbReference>
<dbReference type="InterPro" id="IPR046357">
    <property type="entry name" value="PPIase_dom_sf"/>
</dbReference>
<proteinExistence type="inferred from homology"/>
<dbReference type="Pfam" id="PF17800">
    <property type="entry name" value="NPL"/>
    <property type="match status" value="1"/>
</dbReference>
<dbReference type="InterPro" id="IPR014729">
    <property type="entry name" value="Rossmann-like_a/b/a_fold"/>
</dbReference>
<dbReference type="OrthoDB" id="198857at2759"/>
<dbReference type="SUPFAM" id="SSF52402">
    <property type="entry name" value="Adenine nucleotide alpha hydrolases-like"/>
    <property type="match status" value="1"/>
</dbReference>
<dbReference type="HAMAP" id="MF_01161">
    <property type="entry name" value="tRNA_Ile_lys_synt"/>
    <property type="match status" value="1"/>
</dbReference>
<keyword evidence="7 9" id="KW-0413">Isomerase</keyword>
<evidence type="ECO:0000256" key="2">
    <source>
        <dbReference type="ARBA" id="ARBA00022598"/>
    </source>
</evidence>
<dbReference type="Pfam" id="PF00254">
    <property type="entry name" value="FKBP_C"/>
    <property type="match status" value="1"/>
</dbReference>
<dbReference type="InterPro" id="IPR041232">
    <property type="entry name" value="NPL"/>
</dbReference>
<evidence type="ECO:0000256" key="9">
    <source>
        <dbReference type="PROSITE-ProRule" id="PRU00277"/>
    </source>
</evidence>